<reference evidence="7 8" key="1">
    <citation type="submission" date="2018-05" db="EMBL/GenBank/DDBJ databases">
        <title>complete genome sequence of Aquabacterium olei NBRC 110486.</title>
        <authorList>
            <person name="Tang B."/>
            <person name="Chang J."/>
            <person name="Zhang L."/>
            <person name="Yang H."/>
        </authorList>
    </citation>
    <scope>NUCLEOTIDE SEQUENCE [LARGE SCALE GENOMIC DNA]</scope>
    <source>
        <strain evidence="7 8">NBRC 110486</strain>
    </source>
</reference>
<dbReference type="KEGG" id="aon:DEH84_03610"/>
<evidence type="ECO:0000313" key="7">
    <source>
        <dbReference type="EMBL" id="AWI52606.1"/>
    </source>
</evidence>
<dbReference type="EMBL" id="CP029210">
    <property type="protein sequence ID" value="AWI52606.1"/>
    <property type="molecule type" value="Genomic_DNA"/>
</dbReference>
<name>A0A2U8FQL5_9BURK</name>
<protein>
    <submittedName>
        <fullName evidence="7">Ergothioneine biosynthesis protein EgtB</fullName>
    </submittedName>
</protein>
<evidence type="ECO:0000256" key="4">
    <source>
        <dbReference type="SAM" id="MobiDB-lite"/>
    </source>
</evidence>
<dbReference type="SUPFAM" id="SSF109854">
    <property type="entry name" value="DinB/YfiT-like putative metalloenzymes"/>
    <property type="match status" value="1"/>
</dbReference>
<evidence type="ECO:0000256" key="3">
    <source>
        <dbReference type="ARBA" id="ARBA00037882"/>
    </source>
</evidence>
<dbReference type="Pfam" id="PF03781">
    <property type="entry name" value="FGE-sulfatase"/>
    <property type="match status" value="2"/>
</dbReference>
<dbReference type="InterPro" id="IPR051043">
    <property type="entry name" value="Sulfatase_Mod_Factor_Kinase"/>
</dbReference>
<dbReference type="InterPro" id="IPR016187">
    <property type="entry name" value="CTDL_fold"/>
</dbReference>
<feature type="region of interest" description="Disordered" evidence="4">
    <location>
        <begin position="40"/>
        <end position="65"/>
    </location>
</feature>
<dbReference type="PANTHER" id="PTHR23150:SF36">
    <property type="entry name" value="HERCYNINE OXYGENASE"/>
    <property type="match status" value="1"/>
</dbReference>
<dbReference type="InterPro" id="IPR005532">
    <property type="entry name" value="SUMF_dom"/>
</dbReference>
<accession>A0A2U8FQL5</accession>
<feature type="domain" description="DinB-like" evidence="6">
    <location>
        <begin position="38"/>
        <end position="172"/>
    </location>
</feature>
<dbReference type="Gene3D" id="3.90.1580.10">
    <property type="entry name" value="paralog of FGE (formylglycine-generating enzyme)"/>
    <property type="match status" value="2"/>
</dbReference>
<dbReference type="Proteomes" id="UP000244892">
    <property type="component" value="Chromosome"/>
</dbReference>
<dbReference type="InterPro" id="IPR017806">
    <property type="entry name" value="EgtB"/>
</dbReference>
<evidence type="ECO:0000259" key="5">
    <source>
        <dbReference type="Pfam" id="PF03781"/>
    </source>
</evidence>
<dbReference type="RefSeq" id="WP_109034844.1">
    <property type="nucleotide sequence ID" value="NZ_CP029210.1"/>
</dbReference>
<sequence length="431" mass="48049">MSAVTGAPLSDVAAAFAGQTPSRLTDGVAQRAALRRHYETVRRETTARTEGLTVEDQGAQAMPDASPTKWHLAHTTWFFEVVVLEPVGGVPPLRPGWHRLFNSYYEALGPRHPRPERGLLTRPSLAEVLVWRQEVDRALMQLIDAASDAEWPRLQQLVQIGLAHEAQHQELILTDALALFRRHPDEPALRVSRPLHEASGAAAPLAWHTIAAGTYCIGHQTDAPAFDNEGPPHAQLVGNFAMADRPVNGRDMLSFVAEGGYQDPQWWSSDGWALVQSEGWQAPLSWAEHAGQWTVFGLHGRVPLDPDAPVCHLSFHEALAVAAWAGARLPTEGEWETWARHLGPLDWSARPLPHGLGQVWEWTRSSYEPYPRYRPWPGSLAEYNGKFMVGQQVLRGASVATPAWETRPSYRNFFPPHARWQFTGVRLARDL</sequence>
<feature type="domain" description="Sulfatase-modifying factor enzyme-like" evidence="5">
    <location>
        <begin position="209"/>
        <end position="340"/>
    </location>
</feature>
<dbReference type="InterPro" id="IPR042095">
    <property type="entry name" value="SUMF_sf"/>
</dbReference>
<organism evidence="7 8">
    <name type="scientific">Aquabacterium olei</name>
    <dbReference type="NCBI Taxonomy" id="1296669"/>
    <lineage>
        <taxon>Bacteria</taxon>
        <taxon>Pseudomonadati</taxon>
        <taxon>Pseudomonadota</taxon>
        <taxon>Betaproteobacteria</taxon>
        <taxon>Burkholderiales</taxon>
        <taxon>Aquabacterium</taxon>
    </lineage>
</organism>
<dbReference type="AlphaFoldDB" id="A0A2U8FQL5"/>
<keyword evidence="1" id="KW-0560">Oxidoreductase</keyword>
<proteinExistence type="predicted"/>
<dbReference type="InterPro" id="IPR024775">
    <property type="entry name" value="DinB-like"/>
</dbReference>
<feature type="domain" description="Sulfatase-modifying factor enzyme-like" evidence="5">
    <location>
        <begin position="356"/>
        <end position="429"/>
    </location>
</feature>
<evidence type="ECO:0000313" key="8">
    <source>
        <dbReference type="Proteomes" id="UP000244892"/>
    </source>
</evidence>
<dbReference type="SUPFAM" id="SSF56436">
    <property type="entry name" value="C-type lectin-like"/>
    <property type="match status" value="1"/>
</dbReference>
<dbReference type="Pfam" id="PF12867">
    <property type="entry name" value="DinB_2"/>
    <property type="match status" value="1"/>
</dbReference>
<evidence type="ECO:0000256" key="1">
    <source>
        <dbReference type="ARBA" id="ARBA00023002"/>
    </source>
</evidence>
<keyword evidence="2" id="KW-0408">Iron</keyword>
<evidence type="ECO:0000256" key="2">
    <source>
        <dbReference type="ARBA" id="ARBA00023004"/>
    </source>
</evidence>
<dbReference type="NCBIfam" id="TIGR03440">
    <property type="entry name" value="egtB_TIGR03440"/>
    <property type="match status" value="1"/>
</dbReference>
<dbReference type="PANTHER" id="PTHR23150">
    <property type="entry name" value="SULFATASE MODIFYING FACTOR 1, 2"/>
    <property type="match status" value="1"/>
</dbReference>
<keyword evidence="8" id="KW-1185">Reference proteome</keyword>
<dbReference type="OrthoDB" id="9768004at2"/>
<comment type="pathway">
    <text evidence="3">Amino-acid biosynthesis; ergothioneine biosynthesis.</text>
</comment>
<gene>
    <name evidence="7" type="ORF">DEH84_03610</name>
</gene>
<evidence type="ECO:0000259" key="6">
    <source>
        <dbReference type="Pfam" id="PF12867"/>
    </source>
</evidence>
<dbReference type="InterPro" id="IPR034660">
    <property type="entry name" value="DinB/YfiT-like"/>
</dbReference>
<dbReference type="GO" id="GO:0052699">
    <property type="term" value="P:ergothioneine biosynthetic process"/>
    <property type="evidence" value="ECO:0007669"/>
    <property type="project" value="InterPro"/>
</dbReference>